<dbReference type="PANTHER" id="PTHR30543:SF21">
    <property type="entry name" value="NAD(P)H-DEPENDENT FMN REDUCTASE LOT6"/>
    <property type="match status" value="1"/>
</dbReference>
<proteinExistence type="predicted"/>
<evidence type="ECO:0000313" key="3">
    <source>
        <dbReference type="Proteomes" id="UP000252884"/>
    </source>
</evidence>
<dbReference type="PANTHER" id="PTHR30543">
    <property type="entry name" value="CHROMATE REDUCTASE"/>
    <property type="match status" value="1"/>
</dbReference>
<feature type="domain" description="NADPH-dependent FMN reductase-like" evidence="1">
    <location>
        <begin position="5"/>
        <end position="150"/>
    </location>
</feature>
<sequence>MKNLDVVALCGSLRSASLNRRAIRLAQEVMPSHMAIEELDWRAVPILDADALAHGYPAPVAALRTRIRAADAVLIATPEYNFSIPGGLKNLIDWLSRGEDQPFDGKPVAIVSASPGPLGGARVQYDLRKVLLFVNAMPLVKPEVFIGGATAKFDAETGACTDATTRDFVTKQMAAFAGWIAAVQRMQGSTAPARP</sequence>
<protein>
    <submittedName>
        <fullName evidence="2">Chromate reductase</fullName>
    </submittedName>
</protein>
<dbReference type="OrthoDB" id="9812295at2"/>
<name>A0A368XW91_9BURK</name>
<evidence type="ECO:0000313" key="2">
    <source>
        <dbReference type="EMBL" id="RCW71729.1"/>
    </source>
</evidence>
<organism evidence="2 3">
    <name type="scientific">Pseudorhodoferax soli</name>
    <dbReference type="NCBI Taxonomy" id="545864"/>
    <lineage>
        <taxon>Bacteria</taxon>
        <taxon>Pseudomonadati</taxon>
        <taxon>Pseudomonadota</taxon>
        <taxon>Betaproteobacteria</taxon>
        <taxon>Burkholderiales</taxon>
        <taxon>Comamonadaceae</taxon>
    </lineage>
</organism>
<dbReference type="EMBL" id="QPJK01000004">
    <property type="protein sequence ID" value="RCW71729.1"/>
    <property type="molecule type" value="Genomic_DNA"/>
</dbReference>
<dbReference type="SUPFAM" id="SSF52218">
    <property type="entry name" value="Flavoproteins"/>
    <property type="match status" value="1"/>
</dbReference>
<gene>
    <name evidence="2" type="ORF">DES41_104549</name>
</gene>
<dbReference type="Proteomes" id="UP000252884">
    <property type="component" value="Unassembled WGS sequence"/>
</dbReference>
<dbReference type="RefSeq" id="WP_114468910.1">
    <property type="nucleotide sequence ID" value="NZ_QPJK01000004.1"/>
</dbReference>
<comment type="caution">
    <text evidence="2">The sequence shown here is derived from an EMBL/GenBank/DDBJ whole genome shotgun (WGS) entry which is preliminary data.</text>
</comment>
<dbReference type="GO" id="GO:0010181">
    <property type="term" value="F:FMN binding"/>
    <property type="evidence" value="ECO:0007669"/>
    <property type="project" value="TreeGrafter"/>
</dbReference>
<evidence type="ECO:0000259" key="1">
    <source>
        <dbReference type="Pfam" id="PF03358"/>
    </source>
</evidence>
<dbReference type="Pfam" id="PF03358">
    <property type="entry name" value="FMN_red"/>
    <property type="match status" value="1"/>
</dbReference>
<dbReference type="GO" id="GO:0016491">
    <property type="term" value="F:oxidoreductase activity"/>
    <property type="evidence" value="ECO:0007669"/>
    <property type="project" value="InterPro"/>
</dbReference>
<reference evidence="2 3" key="1">
    <citation type="submission" date="2018-07" db="EMBL/GenBank/DDBJ databases">
        <title>Genomic Encyclopedia of Type Strains, Phase IV (KMG-IV): sequencing the most valuable type-strain genomes for metagenomic binning, comparative biology and taxonomic classification.</title>
        <authorList>
            <person name="Goeker M."/>
        </authorList>
    </citation>
    <scope>NUCLEOTIDE SEQUENCE [LARGE SCALE GENOMIC DNA]</scope>
    <source>
        <strain evidence="2 3">DSM 21634</strain>
    </source>
</reference>
<dbReference type="InterPro" id="IPR050712">
    <property type="entry name" value="NAD(P)H-dep_reductase"/>
</dbReference>
<accession>A0A368XW91</accession>
<keyword evidence="3" id="KW-1185">Reference proteome</keyword>
<dbReference type="GO" id="GO:0005829">
    <property type="term" value="C:cytosol"/>
    <property type="evidence" value="ECO:0007669"/>
    <property type="project" value="TreeGrafter"/>
</dbReference>
<dbReference type="InterPro" id="IPR005025">
    <property type="entry name" value="FMN_Rdtase-like_dom"/>
</dbReference>
<dbReference type="AlphaFoldDB" id="A0A368XW91"/>
<dbReference type="InterPro" id="IPR029039">
    <property type="entry name" value="Flavoprotein-like_sf"/>
</dbReference>
<dbReference type="Gene3D" id="3.40.50.360">
    <property type="match status" value="1"/>
</dbReference>